<keyword evidence="13" id="KW-1185">Reference proteome</keyword>
<keyword evidence="7" id="KW-0131">Cell cycle</keyword>
<evidence type="ECO:0000256" key="8">
    <source>
        <dbReference type="HAMAP-Rule" id="MF_02204"/>
    </source>
</evidence>
<dbReference type="EMBL" id="AP013035">
    <property type="protein sequence ID" value="BAT72469.1"/>
    <property type="molecule type" value="Genomic_DNA"/>
</dbReference>
<dbReference type="InterPro" id="IPR039001">
    <property type="entry name" value="Pal"/>
</dbReference>
<dbReference type="NCBIfam" id="TIGR02802">
    <property type="entry name" value="Pal_lipo"/>
    <property type="match status" value="1"/>
</dbReference>
<proteinExistence type="inferred from homology"/>
<comment type="similarity">
    <text evidence="8">Belongs to the Pal lipoprotein family.</text>
</comment>
<gene>
    <name evidence="8 12" type="primary">pal</name>
    <name evidence="12" type="ORF">TST_1685</name>
</gene>
<dbReference type="PRINTS" id="PR01021">
    <property type="entry name" value="OMPADOMAIN"/>
</dbReference>
<organism evidence="12 13">
    <name type="scientific">Thermosulfidibacter takaii (strain DSM 17441 / JCM 13301 / NBRC 103674 / ABI70S6)</name>
    <dbReference type="NCBI Taxonomy" id="1298851"/>
    <lineage>
        <taxon>Bacteria</taxon>
        <taxon>Pseudomonadati</taxon>
        <taxon>Thermosulfidibacterota</taxon>
        <taxon>Thermosulfidibacteria</taxon>
        <taxon>Thermosulfidibacterales</taxon>
        <taxon>Thermosulfidibacteraceae</taxon>
    </lineage>
</organism>
<dbReference type="PANTHER" id="PTHR30329:SF21">
    <property type="entry name" value="LIPOPROTEIN YIAD-RELATED"/>
    <property type="match status" value="1"/>
</dbReference>
<feature type="chain" id="PRO_5006616436" description="Peptidoglycan-associated lipoprotein" evidence="10">
    <location>
        <begin position="26"/>
        <end position="187"/>
    </location>
</feature>
<keyword evidence="1" id="KW-0132">Cell division</keyword>
<dbReference type="KEGG" id="ttk:TST_1685"/>
<evidence type="ECO:0000256" key="7">
    <source>
        <dbReference type="ARBA" id="ARBA00023306"/>
    </source>
</evidence>
<feature type="domain" description="OmpA-like" evidence="11">
    <location>
        <begin position="67"/>
        <end position="184"/>
    </location>
</feature>
<dbReference type="PROSITE" id="PS51123">
    <property type="entry name" value="OMPA_2"/>
    <property type="match status" value="1"/>
</dbReference>
<sequence length="187" mass="21172">MKKGLVFLAVLALVALGCSTQQKQAETAPKKEVTAAQAAAETKATEATETAQEVKEKAQEVTETVVSEECELKEFPNIHFDFDKYDLKPEAKQILMEIAEYMKKCPDIILTIEGHCDERGSNEYNLALGWKRANEAKKFLVALGIDPNRIITVSYGEERPLCFEHNEECWAKNRRDHFVFCKGQCLR</sequence>
<evidence type="ECO:0000256" key="1">
    <source>
        <dbReference type="ARBA" id="ARBA00022618"/>
    </source>
</evidence>
<dbReference type="PANTHER" id="PTHR30329">
    <property type="entry name" value="STATOR ELEMENT OF FLAGELLAR MOTOR COMPLEX"/>
    <property type="match status" value="1"/>
</dbReference>
<accession>A0A0S3QVX0</accession>
<keyword evidence="5 8" id="KW-0998">Cell outer membrane</keyword>
<dbReference type="InterPro" id="IPR006665">
    <property type="entry name" value="OmpA-like"/>
</dbReference>
<dbReference type="PATRIC" id="fig|1298851.3.peg.1764"/>
<keyword evidence="6 8" id="KW-0449">Lipoprotein</keyword>
<evidence type="ECO:0000256" key="4">
    <source>
        <dbReference type="ARBA" id="ARBA00023139"/>
    </source>
</evidence>
<keyword evidence="2 8" id="KW-0732">Signal</keyword>
<evidence type="ECO:0000256" key="3">
    <source>
        <dbReference type="ARBA" id="ARBA00023136"/>
    </source>
</evidence>
<evidence type="ECO:0000313" key="12">
    <source>
        <dbReference type="EMBL" id="BAT72469.1"/>
    </source>
</evidence>
<feature type="coiled-coil region" evidence="9">
    <location>
        <begin position="37"/>
        <end position="71"/>
    </location>
</feature>
<dbReference type="Gene3D" id="3.30.1330.60">
    <property type="entry name" value="OmpA-like domain"/>
    <property type="match status" value="1"/>
</dbReference>
<dbReference type="GO" id="GO:0051301">
    <property type="term" value="P:cell division"/>
    <property type="evidence" value="ECO:0007669"/>
    <property type="project" value="UniProtKB-KW"/>
</dbReference>
<evidence type="ECO:0000256" key="10">
    <source>
        <dbReference type="SAM" id="SignalP"/>
    </source>
</evidence>
<dbReference type="AlphaFoldDB" id="A0A0S3QVX0"/>
<keyword evidence="9" id="KW-0175">Coiled coil</keyword>
<evidence type="ECO:0000256" key="2">
    <source>
        <dbReference type="ARBA" id="ARBA00022729"/>
    </source>
</evidence>
<dbReference type="STRING" id="1298851.TST_1685"/>
<keyword evidence="4 8" id="KW-0564">Palmitate</keyword>
<evidence type="ECO:0000313" key="13">
    <source>
        <dbReference type="Proteomes" id="UP000063234"/>
    </source>
</evidence>
<dbReference type="CDD" id="cd07185">
    <property type="entry name" value="OmpA_C-like"/>
    <property type="match status" value="1"/>
</dbReference>
<evidence type="ECO:0000256" key="6">
    <source>
        <dbReference type="ARBA" id="ARBA00023288"/>
    </source>
</evidence>
<evidence type="ECO:0000256" key="9">
    <source>
        <dbReference type="SAM" id="Coils"/>
    </source>
</evidence>
<dbReference type="HAMAP" id="MF_02204">
    <property type="entry name" value="Pal"/>
    <property type="match status" value="1"/>
</dbReference>
<reference evidence="13" key="1">
    <citation type="journal article" date="2018" name="Science">
        <title>A primordial and reversible TCA cycle in a facultatively chemolithoautotrophic thermophile.</title>
        <authorList>
            <person name="Nunoura T."/>
            <person name="Chikaraishi Y."/>
            <person name="Izaki R."/>
            <person name="Suwa T."/>
            <person name="Sato T."/>
            <person name="Harada T."/>
            <person name="Mori K."/>
            <person name="Kato Y."/>
            <person name="Miyazaki M."/>
            <person name="Shimamura S."/>
            <person name="Yanagawa K."/>
            <person name="Shuto A."/>
            <person name="Ohkouchi N."/>
            <person name="Fujita N."/>
            <person name="Takaki Y."/>
            <person name="Atomi H."/>
            <person name="Takai K."/>
        </authorList>
    </citation>
    <scope>NUCLEOTIDE SEQUENCE [LARGE SCALE GENOMIC DNA]</scope>
    <source>
        <strain evidence="13">DSM 17441 / JCM 13301 / NBRC 103674 / ABI70S6</strain>
    </source>
</reference>
<comment type="subcellular location">
    <subcellularLocation>
        <location evidence="8">Cell outer membrane</location>
        <topology evidence="8">Lipid-anchor</topology>
    </subcellularLocation>
</comment>
<dbReference type="InterPro" id="IPR050330">
    <property type="entry name" value="Bact_OuterMem_StrucFunc"/>
</dbReference>
<dbReference type="SUPFAM" id="SSF103088">
    <property type="entry name" value="OmpA-like"/>
    <property type="match status" value="1"/>
</dbReference>
<dbReference type="GO" id="GO:0009279">
    <property type="term" value="C:cell outer membrane"/>
    <property type="evidence" value="ECO:0007669"/>
    <property type="project" value="UniProtKB-SubCell"/>
</dbReference>
<evidence type="ECO:0000259" key="11">
    <source>
        <dbReference type="PROSITE" id="PS51123"/>
    </source>
</evidence>
<keyword evidence="3 8" id="KW-0472">Membrane</keyword>
<dbReference type="PROSITE" id="PS51257">
    <property type="entry name" value="PROKAR_LIPOPROTEIN"/>
    <property type="match status" value="1"/>
</dbReference>
<dbReference type="InterPro" id="IPR036737">
    <property type="entry name" value="OmpA-like_sf"/>
</dbReference>
<dbReference type="Pfam" id="PF00691">
    <property type="entry name" value="OmpA"/>
    <property type="match status" value="1"/>
</dbReference>
<feature type="signal peptide" evidence="10">
    <location>
        <begin position="1"/>
        <end position="25"/>
    </location>
</feature>
<dbReference type="Proteomes" id="UP000063234">
    <property type="component" value="Chromosome"/>
</dbReference>
<evidence type="ECO:0000256" key="5">
    <source>
        <dbReference type="ARBA" id="ARBA00023237"/>
    </source>
</evidence>
<dbReference type="RefSeq" id="WP_068550635.1">
    <property type="nucleotide sequence ID" value="NZ_AP013035.1"/>
</dbReference>
<dbReference type="OrthoDB" id="193257at2"/>
<dbReference type="InterPro" id="IPR006664">
    <property type="entry name" value="OMP_bac"/>
</dbReference>
<name>A0A0S3QVX0_THET7</name>
<dbReference type="InterPro" id="IPR014169">
    <property type="entry name" value="Pal_lipo_C"/>
</dbReference>
<protein>
    <recommendedName>
        <fullName evidence="8">Peptidoglycan-associated lipoprotein</fullName>
        <shortName evidence="8">PAL</shortName>
    </recommendedName>
</protein>